<keyword evidence="1" id="KW-0812">Transmembrane</keyword>
<comment type="caution">
    <text evidence="2">The sequence shown here is derived from an EMBL/GenBank/DDBJ whole genome shotgun (WGS) entry which is preliminary data.</text>
</comment>
<dbReference type="EMBL" id="JADYXP020000003">
    <property type="protein sequence ID" value="KAL0127984.1"/>
    <property type="molecule type" value="Genomic_DNA"/>
</dbReference>
<dbReference type="AlphaFoldDB" id="A0AAW2GLP8"/>
<feature type="transmembrane region" description="Helical" evidence="1">
    <location>
        <begin position="42"/>
        <end position="66"/>
    </location>
</feature>
<gene>
    <name evidence="2" type="ORF">PUN28_003318</name>
</gene>
<evidence type="ECO:0000313" key="3">
    <source>
        <dbReference type="Proteomes" id="UP001430953"/>
    </source>
</evidence>
<dbReference type="Proteomes" id="UP001430953">
    <property type="component" value="Unassembled WGS sequence"/>
</dbReference>
<accession>A0AAW2GLP8</accession>
<protein>
    <submittedName>
        <fullName evidence="2">Uncharacterized protein</fullName>
    </submittedName>
</protein>
<evidence type="ECO:0000313" key="2">
    <source>
        <dbReference type="EMBL" id="KAL0127984.1"/>
    </source>
</evidence>
<keyword evidence="3" id="KW-1185">Reference proteome</keyword>
<reference evidence="2 3" key="1">
    <citation type="submission" date="2023-03" db="EMBL/GenBank/DDBJ databases">
        <title>High recombination rates correlate with genetic variation in Cardiocondyla obscurior ants.</title>
        <authorList>
            <person name="Errbii M."/>
        </authorList>
    </citation>
    <scope>NUCLEOTIDE SEQUENCE [LARGE SCALE GENOMIC DNA]</scope>
    <source>
        <strain evidence="2">Alpha-2009</strain>
        <tissue evidence="2">Whole body</tissue>
    </source>
</reference>
<sequence>MGGHGNDSTVGVGTFYKFKKIVNTNKHIKNIFRINLRQYINIIIYIHSFTISITLNIFILILIYSLNKKKSDSLCRICEFFFTYFELSELTAICISLLHTLRSCSLLTYIRLSAYRPPEALTKNTIANPPVK</sequence>
<organism evidence="2 3">
    <name type="scientific">Cardiocondyla obscurior</name>
    <dbReference type="NCBI Taxonomy" id="286306"/>
    <lineage>
        <taxon>Eukaryota</taxon>
        <taxon>Metazoa</taxon>
        <taxon>Ecdysozoa</taxon>
        <taxon>Arthropoda</taxon>
        <taxon>Hexapoda</taxon>
        <taxon>Insecta</taxon>
        <taxon>Pterygota</taxon>
        <taxon>Neoptera</taxon>
        <taxon>Endopterygota</taxon>
        <taxon>Hymenoptera</taxon>
        <taxon>Apocrita</taxon>
        <taxon>Aculeata</taxon>
        <taxon>Formicoidea</taxon>
        <taxon>Formicidae</taxon>
        <taxon>Myrmicinae</taxon>
        <taxon>Cardiocondyla</taxon>
    </lineage>
</organism>
<proteinExistence type="predicted"/>
<keyword evidence="1" id="KW-1133">Transmembrane helix</keyword>
<name>A0AAW2GLP8_9HYME</name>
<evidence type="ECO:0000256" key="1">
    <source>
        <dbReference type="SAM" id="Phobius"/>
    </source>
</evidence>
<keyword evidence="1" id="KW-0472">Membrane</keyword>